<evidence type="ECO:0000313" key="2">
    <source>
        <dbReference type="Proteomes" id="UP000215506"/>
    </source>
</evidence>
<dbReference type="EMBL" id="NGAF01000529">
    <property type="protein sequence ID" value="OXR39559.1"/>
    <property type="molecule type" value="Genomic_DNA"/>
</dbReference>
<proteinExistence type="predicted"/>
<protein>
    <submittedName>
        <fullName evidence="1">Uncharacterized protein</fullName>
    </submittedName>
</protein>
<comment type="caution">
    <text evidence="1">The sequence shown here is derived from an EMBL/GenBank/DDBJ whole genome shotgun (WGS) entry which is preliminary data.</text>
</comment>
<sequence>MIARSGTVDVAILDPIDVRDWDPADLDERVEQVRLLFLRTLLDWPEPDR</sequence>
<dbReference type="AlphaFoldDB" id="A0A231GSF0"/>
<keyword evidence="2" id="KW-1185">Reference proteome</keyword>
<organism evidence="1 2">
    <name type="scientific">Nocardia cerradoensis</name>
    <dbReference type="NCBI Taxonomy" id="85688"/>
    <lineage>
        <taxon>Bacteria</taxon>
        <taxon>Bacillati</taxon>
        <taxon>Actinomycetota</taxon>
        <taxon>Actinomycetes</taxon>
        <taxon>Mycobacteriales</taxon>
        <taxon>Nocardiaceae</taxon>
        <taxon>Nocardia</taxon>
    </lineage>
</organism>
<gene>
    <name evidence="1" type="ORF">B7C42_08373</name>
</gene>
<dbReference type="Proteomes" id="UP000215506">
    <property type="component" value="Unassembled WGS sequence"/>
</dbReference>
<reference evidence="1 2" key="1">
    <citation type="submission" date="2017-07" db="EMBL/GenBank/DDBJ databases">
        <title>First draft Genome Sequence of Nocardia cerradoensis isolated from human infection.</title>
        <authorList>
            <person name="Carrasco G."/>
        </authorList>
    </citation>
    <scope>NUCLEOTIDE SEQUENCE [LARGE SCALE GENOMIC DNA]</scope>
    <source>
        <strain evidence="1 2">CNM20130759</strain>
    </source>
</reference>
<evidence type="ECO:0000313" key="1">
    <source>
        <dbReference type="EMBL" id="OXR39559.1"/>
    </source>
</evidence>
<accession>A0A231GSF0</accession>
<name>A0A231GSF0_9NOCA</name>